<keyword evidence="4" id="KW-0249">Electron transport</keyword>
<sequence length="394" mass="44641">VTMGVFKFRSTPSNALPRYEDLYRTIRKGVPGTAMPAWGDVLNDLTLRALVEFIKTFSDRFQLESPDFVMPIGLEPAFDRRSIKKGKVLYRELRCGRCHGEEGEREGTLERELNDAWGNPSRVYDLRRTGLYKEGASSDEVYQTLITGMDGTPMSSYDYVSGDELWHLVHYLQSRYLQQVPEPVKMSETILSPRVYKNLDVSPQAVVWEKAPITQVKLRALQSKNNGTSRLSVQSLRNEEKIAFRLQWSDASPDRAGPVASRFLDGVALQFVTDSAIHSTYYGMGERNKPVNIWHWRADSSQKVVGREVVPHPIELDPFREQAVEELNSSGFGTLTVQSLEDQQVLGKGMWQDGRWTVVFVRDLETGSPFDAHFVEAGKVLMAVALWDGTSKEK</sequence>
<dbReference type="GO" id="GO:0009055">
    <property type="term" value="F:electron transfer activity"/>
    <property type="evidence" value="ECO:0007669"/>
    <property type="project" value="InterPro"/>
</dbReference>
<keyword evidence="5" id="KW-0408">Iron</keyword>
<reference evidence="7" key="1">
    <citation type="submission" date="2018-05" db="EMBL/GenBank/DDBJ databases">
        <authorList>
            <person name="Lanie J.A."/>
            <person name="Ng W.-L."/>
            <person name="Kazmierczak K.M."/>
            <person name="Andrzejewski T.M."/>
            <person name="Davidsen T.M."/>
            <person name="Wayne K.J."/>
            <person name="Tettelin H."/>
            <person name="Glass J.I."/>
            <person name="Rusch D."/>
            <person name="Podicherti R."/>
            <person name="Tsui H.-C.T."/>
            <person name="Winkler M.E."/>
        </authorList>
    </citation>
    <scope>NUCLEOTIDE SEQUENCE</scope>
</reference>
<dbReference type="Pfam" id="PF13442">
    <property type="entry name" value="Cytochrome_CBB3"/>
    <property type="match status" value="1"/>
</dbReference>
<dbReference type="InterPro" id="IPR019020">
    <property type="entry name" value="Cyt-c552/DMSO_Rdtase_haem-bd"/>
</dbReference>
<dbReference type="SUPFAM" id="SSF46626">
    <property type="entry name" value="Cytochrome c"/>
    <property type="match status" value="2"/>
</dbReference>
<gene>
    <name evidence="7" type="ORF">METZ01_LOCUS293287</name>
</gene>
<dbReference type="AlphaFoldDB" id="A0A382LVB0"/>
<proteinExistence type="predicted"/>
<evidence type="ECO:0000256" key="1">
    <source>
        <dbReference type="ARBA" id="ARBA00022448"/>
    </source>
</evidence>
<accession>A0A382LVB0</accession>
<protein>
    <recommendedName>
        <fullName evidence="6">Cytochrome c domain-containing protein</fullName>
    </recommendedName>
</protein>
<dbReference type="GO" id="GO:0046872">
    <property type="term" value="F:metal ion binding"/>
    <property type="evidence" value="ECO:0007669"/>
    <property type="project" value="UniProtKB-KW"/>
</dbReference>
<dbReference type="Pfam" id="PF09459">
    <property type="entry name" value="EB_dh"/>
    <property type="match status" value="2"/>
</dbReference>
<dbReference type="Gene3D" id="2.60.40.1190">
    <property type="match status" value="1"/>
</dbReference>
<dbReference type="GO" id="GO:0020037">
    <property type="term" value="F:heme binding"/>
    <property type="evidence" value="ECO:0007669"/>
    <property type="project" value="InterPro"/>
</dbReference>
<evidence type="ECO:0000313" key="7">
    <source>
        <dbReference type="EMBL" id="SVC40433.1"/>
    </source>
</evidence>
<evidence type="ECO:0000256" key="3">
    <source>
        <dbReference type="ARBA" id="ARBA00022723"/>
    </source>
</evidence>
<feature type="domain" description="Cytochrome c" evidence="6">
    <location>
        <begin position="81"/>
        <end position="176"/>
    </location>
</feature>
<dbReference type="Pfam" id="PF00034">
    <property type="entry name" value="Cytochrom_C"/>
    <property type="match status" value="1"/>
</dbReference>
<dbReference type="PROSITE" id="PS51007">
    <property type="entry name" value="CYTC"/>
    <property type="match status" value="1"/>
</dbReference>
<evidence type="ECO:0000256" key="2">
    <source>
        <dbReference type="ARBA" id="ARBA00022617"/>
    </source>
</evidence>
<keyword evidence="1" id="KW-0813">Transport</keyword>
<dbReference type="Gene3D" id="1.10.760.10">
    <property type="entry name" value="Cytochrome c-like domain"/>
    <property type="match status" value="2"/>
</dbReference>
<feature type="non-terminal residue" evidence="7">
    <location>
        <position position="394"/>
    </location>
</feature>
<evidence type="ECO:0000259" key="6">
    <source>
        <dbReference type="PROSITE" id="PS51007"/>
    </source>
</evidence>
<dbReference type="InterPro" id="IPR009056">
    <property type="entry name" value="Cyt_c-like_dom"/>
</dbReference>
<evidence type="ECO:0000256" key="5">
    <source>
        <dbReference type="ARBA" id="ARBA00023004"/>
    </source>
</evidence>
<keyword evidence="2" id="KW-0349">Heme</keyword>
<keyword evidence="3" id="KW-0479">Metal-binding</keyword>
<organism evidence="7">
    <name type="scientific">marine metagenome</name>
    <dbReference type="NCBI Taxonomy" id="408172"/>
    <lineage>
        <taxon>unclassified sequences</taxon>
        <taxon>metagenomes</taxon>
        <taxon>ecological metagenomes</taxon>
    </lineage>
</organism>
<evidence type="ECO:0000256" key="4">
    <source>
        <dbReference type="ARBA" id="ARBA00022982"/>
    </source>
</evidence>
<dbReference type="EMBL" id="UINC01089383">
    <property type="protein sequence ID" value="SVC40433.1"/>
    <property type="molecule type" value="Genomic_DNA"/>
</dbReference>
<dbReference type="InterPro" id="IPR036909">
    <property type="entry name" value="Cyt_c-like_dom_sf"/>
</dbReference>
<feature type="non-terminal residue" evidence="7">
    <location>
        <position position="1"/>
    </location>
</feature>
<name>A0A382LVB0_9ZZZZ</name>